<keyword evidence="14" id="KW-1185">Reference proteome</keyword>
<dbReference type="Gene3D" id="1.10.3080.10">
    <property type="entry name" value="Clc chloride channel"/>
    <property type="match status" value="1"/>
</dbReference>
<keyword evidence="7" id="KW-0869">Chloride channel</keyword>
<dbReference type="PRINTS" id="PR00762">
    <property type="entry name" value="CLCHANNEL"/>
</dbReference>
<dbReference type="SUPFAM" id="SSF81340">
    <property type="entry name" value="Clc chloride channel"/>
    <property type="match status" value="1"/>
</dbReference>
<dbReference type="Pfam" id="PF00654">
    <property type="entry name" value="Voltage_CLC"/>
    <property type="match status" value="1"/>
</dbReference>
<proteinExistence type="predicted"/>
<feature type="transmembrane region" description="Helical" evidence="11">
    <location>
        <begin position="43"/>
        <end position="69"/>
    </location>
</feature>
<dbReference type="Gene3D" id="3.10.580.10">
    <property type="entry name" value="CBS-domain"/>
    <property type="match status" value="1"/>
</dbReference>
<dbReference type="PANTHER" id="PTHR43427">
    <property type="entry name" value="CHLORIDE CHANNEL PROTEIN CLC-E"/>
    <property type="match status" value="1"/>
</dbReference>
<evidence type="ECO:0000256" key="5">
    <source>
        <dbReference type="ARBA" id="ARBA00023065"/>
    </source>
</evidence>
<dbReference type="InterPro" id="IPR046342">
    <property type="entry name" value="CBS_dom_sf"/>
</dbReference>
<evidence type="ECO:0000256" key="10">
    <source>
        <dbReference type="PROSITE-ProRule" id="PRU00703"/>
    </source>
</evidence>
<keyword evidence="5" id="KW-0406">Ion transport</keyword>
<keyword evidence="3 11" id="KW-0812">Transmembrane</keyword>
<feature type="transmembrane region" description="Helical" evidence="11">
    <location>
        <begin position="389"/>
        <end position="415"/>
    </location>
</feature>
<evidence type="ECO:0000256" key="11">
    <source>
        <dbReference type="SAM" id="Phobius"/>
    </source>
</evidence>
<keyword evidence="9" id="KW-0407">Ion channel</keyword>
<dbReference type="EMBL" id="BMJQ01000011">
    <property type="protein sequence ID" value="GGF30886.1"/>
    <property type="molecule type" value="Genomic_DNA"/>
</dbReference>
<keyword evidence="10" id="KW-0129">CBS domain</keyword>
<dbReference type="Pfam" id="PF00571">
    <property type="entry name" value="CBS"/>
    <property type="match status" value="1"/>
</dbReference>
<feature type="transmembrane region" description="Helical" evidence="11">
    <location>
        <begin position="221"/>
        <end position="239"/>
    </location>
</feature>
<feature type="transmembrane region" description="Helical" evidence="11">
    <location>
        <begin position="421"/>
        <end position="442"/>
    </location>
</feature>
<accession>A0A8J2YX48</accession>
<evidence type="ECO:0000256" key="4">
    <source>
        <dbReference type="ARBA" id="ARBA00022989"/>
    </source>
</evidence>
<reference evidence="13" key="1">
    <citation type="journal article" date="2014" name="Int. J. Syst. Evol. Microbiol.">
        <title>Complete genome sequence of Corynebacterium casei LMG S-19264T (=DSM 44701T), isolated from a smear-ripened cheese.</title>
        <authorList>
            <consortium name="US DOE Joint Genome Institute (JGI-PGF)"/>
            <person name="Walter F."/>
            <person name="Albersmeier A."/>
            <person name="Kalinowski J."/>
            <person name="Ruckert C."/>
        </authorList>
    </citation>
    <scope>NUCLEOTIDE SEQUENCE</scope>
    <source>
        <strain evidence="13">CGMCC 1.15725</strain>
    </source>
</reference>
<name>A0A8J2YX48_9PROT</name>
<evidence type="ECO:0000256" key="9">
    <source>
        <dbReference type="ARBA" id="ARBA00023303"/>
    </source>
</evidence>
<keyword evidence="8" id="KW-0868">Chloride</keyword>
<gene>
    <name evidence="13" type="primary">clc</name>
    <name evidence="13" type="ORF">GCM10011611_41220</name>
</gene>
<organism evidence="13 14">
    <name type="scientific">Aliidongia dinghuensis</name>
    <dbReference type="NCBI Taxonomy" id="1867774"/>
    <lineage>
        <taxon>Bacteria</taxon>
        <taxon>Pseudomonadati</taxon>
        <taxon>Pseudomonadota</taxon>
        <taxon>Alphaproteobacteria</taxon>
        <taxon>Rhodospirillales</taxon>
        <taxon>Dongiaceae</taxon>
        <taxon>Aliidongia</taxon>
    </lineage>
</organism>
<evidence type="ECO:0000256" key="7">
    <source>
        <dbReference type="ARBA" id="ARBA00023173"/>
    </source>
</evidence>
<feature type="transmembrane region" description="Helical" evidence="11">
    <location>
        <begin position="89"/>
        <end position="110"/>
    </location>
</feature>
<dbReference type="InterPro" id="IPR050368">
    <property type="entry name" value="ClC-type_chloride_channel"/>
</dbReference>
<evidence type="ECO:0000256" key="1">
    <source>
        <dbReference type="ARBA" id="ARBA00004141"/>
    </source>
</evidence>
<comment type="caution">
    <text evidence="13">The sequence shown here is derived from an EMBL/GenBank/DDBJ whole genome shotgun (WGS) entry which is preliminary data.</text>
</comment>
<dbReference type="CDD" id="cd00400">
    <property type="entry name" value="Voltage_gated_ClC"/>
    <property type="match status" value="1"/>
</dbReference>
<evidence type="ECO:0000313" key="14">
    <source>
        <dbReference type="Proteomes" id="UP000646365"/>
    </source>
</evidence>
<comment type="subcellular location">
    <subcellularLocation>
        <location evidence="1">Membrane</location>
        <topology evidence="1">Multi-pass membrane protein</topology>
    </subcellularLocation>
</comment>
<dbReference type="PROSITE" id="PS51371">
    <property type="entry name" value="CBS"/>
    <property type="match status" value="1"/>
</dbReference>
<evidence type="ECO:0000256" key="3">
    <source>
        <dbReference type="ARBA" id="ARBA00022692"/>
    </source>
</evidence>
<keyword evidence="4 11" id="KW-1133">Transmembrane helix</keyword>
<dbReference type="Proteomes" id="UP000646365">
    <property type="component" value="Unassembled WGS sequence"/>
</dbReference>
<dbReference type="InterPro" id="IPR001807">
    <property type="entry name" value="ClC"/>
</dbReference>
<dbReference type="GO" id="GO:0005254">
    <property type="term" value="F:chloride channel activity"/>
    <property type="evidence" value="ECO:0007669"/>
    <property type="project" value="UniProtKB-KW"/>
</dbReference>
<evidence type="ECO:0000313" key="13">
    <source>
        <dbReference type="EMBL" id="GGF30886.1"/>
    </source>
</evidence>
<feature type="transmembrane region" description="Helical" evidence="11">
    <location>
        <begin position="328"/>
        <end position="352"/>
    </location>
</feature>
<keyword evidence="2" id="KW-0813">Transport</keyword>
<evidence type="ECO:0000256" key="8">
    <source>
        <dbReference type="ARBA" id="ARBA00023214"/>
    </source>
</evidence>
<evidence type="ECO:0000259" key="12">
    <source>
        <dbReference type="PROSITE" id="PS51371"/>
    </source>
</evidence>
<feature type="transmembrane region" description="Helical" evidence="11">
    <location>
        <begin position="259"/>
        <end position="279"/>
    </location>
</feature>
<feature type="transmembrane region" description="Helical" evidence="11">
    <location>
        <begin position="299"/>
        <end position="316"/>
    </location>
</feature>
<dbReference type="PANTHER" id="PTHR43427:SF6">
    <property type="entry name" value="CHLORIDE CHANNEL PROTEIN CLC-E"/>
    <property type="match status" value="1"/>
</dbReference>
<dbReference type="GO" id="GO:0034707">
    <property type="term" value="C:chloride channel complex"/>
    <property type="evidence" value="ECO:0007669"/>
    <property type="project" value="UniProtKB-KW"/>
</dbReference>
<feature type="transmembrane region" description="Helical" evidence="11">
    <location>
        <begin position="358"/>
        <end position="377"/>
    </location>
</feature>
<keyword evidence="6 11" id="KW-0472">Membrane</keyword>
<protein>
    <submittedName>
        <fullName evidence="13">Chloride channel protein</fullName>
    </submittedName>
</protein>
<sequence length="617" mass="64821">MTLAQRVRTLNGLAPRLRPGGGRGGPRALPAAWTAFRNSEMAIILLSGVLGLFVGLGVVVLRVTVTAIHSVLFGIPWGGHLSDGFSLDWWQVAFIPCAGGAVVGGVAWAIKRRRPRETVDPIEANALFGGRMSLTDSLNLALLTVLSGGCGASVGLEAAYTQWGAGFCSNIGHRLSLRRDDMRTLVGCGAAAAIAAAFDAPLAGAFYAFELIIGNYAVANLAPVLLAALAGTFTARDLIGEDLAFATSRAGHLGTPDYFLFVPVGLGAAGLGMIVMQGVTATEQWMRRQAIPPWVRPPIGGLVVGIVALIYPRVLGSGHGGIVANLHFTFALPYLCGLIAAKIAASAISIGVGFRGGLFSSSLFLGTLFGGAVVMALETVAPSLHPDPLVYTLVGMGAVGASIVGAPITMILLVLESTRDFAATVGVTVGVIAATVAVRRWFGYSFATWRFHLRGLKIKGAEDIGWIDSLTISRVMRRDGKSVPVEMSVAAMRKAFPLGAVPQLFAIEDGRLVGIIEPTDLWTPDLGGIPEEVTAADLMTPVAATLLATDNLQSSLRKFSETKAEILPVVDDPDRMELIGYLTEAEALKSYSQELERHRSDMIGEARLVSTALTPEG</sequence>
<dbReference type="SUPFAM" id="SSF54631">
    <property type="entry name" value="CBS-domain pair"/>
    <property type="match status" value="1"/>
</dbReference>
<dbReference type="InterPro" id="IPR014743">
    <property type="entry name" value="Cl-channel_core"/>
</dbReference>
<dbReference type="RefSeq" id="WP_189049268.1">
    <property type="nucleotide sequence ID" value="NZ_BMJQ01000011.1"/>
</dbReference>
<evidence type="ECO:0000256" key="6">
    <source>
        <dbReference type="ARBA" id="ARBA00023136"/>
    </source>
</evidence>
<evidence type="ECO:0000256" key="2">
    <source>
        <dbReference type="ARBA" id="ARBA00022448"/>
    </source>
</evidence>
<dbReference type="InterPro" id="IPR000644">
    <property type="entry name" value="CBS_dom"/>
</dbReference>
<reference evidence="13" key="2">
    <citation type="submission" date="2020-09" db="EMBL/GenBank/DDBJ databases">
        <authorList>
            <person name="Sun Q."/>
            <person name="Zhou Y."/>
        </authorList>
    </citation>
    <scope>NUCLEOTIDE SEQUENCE</scope>
    <source>
        <strain evidence="13">CGMCC 1.15725</strain>
    </source>
</reference>
<feature type="transmembrane region" description="Helical" evidence="11">
    <location>
        <begin position="184"/>
        <end position="209"/>
    </location>
</feature>
<feature type="domain" description="CBS" evidence="12">
    <location>
        <begin position="539"/>
        <end position="597"/>
    </location>
</feature>
<dbReference type="AlphaFoldDB" id="A0A8J2YX48"/>